<evidence type="ECO:0000256" key="3">
    <source>
        <dbReference type="ARBA" id="ARBA00022679"/>
    </source>
</evidence>
<evidence type="ECO:0000256" key="1">
    <source>
        <dbReference type="ARBA" id="ARBA00012797"/>
    </source>
</evidence>
<dbReference type="EC" id="2.1.1.221" evidence="1"/>
<dbReference type="PROSITE" id="PS51675">
    <property type="entry name" value="SAM_MT_TRM10"/>
    <property type="match status" value="1"/>
</dbReference>
<evidence type="ECO:0000256" key="4">
    <source>
        <dbReference type="ARBA" id="ARBA00022691"/>
    </source>
</evidence>
<organism evidence="8 9">
    <name type="scientific">Blattamonas nauphoetae</name>
    <dbReference type="NCBI Taxonomy" id="2049346"/>
    <lineage>
        <taxon>Eukaryota</taxon>
        <taxon>Metamonada</taxon>
        <taxon>Preaxostyla</taxon>
        <taxon>Oxymonadida</taxon>
        <taxon>Blattamonas</taxon>
    </lineage>
</organism>
<evidence type="ECO:0000256" key="6">
    <source>
        <dbReference type="SAM" id="MobiDB-lite"/>
    </source>
</evidence>
<feature type="domain" description="SAM-dependent MTase TRM10-type" evidence="7">
    <location>
        <begin position="92"/>
        <end position="281"/>
    </location>
</feature>
<evidence type="ECO:0000256" key="5">
    <source>
        <dbReference type="ARBA" id="ARBA00048434"/>
    </source>
</evidence>
<comment type="caution">
    <text evidence="8">The sequence shown here is derived from an EMBL/GenBank/DDBJ whole genome shotgun (WGS) entry which is preliminary data.</text>
</comment>
<reference evidence="8 9" key="1">
    <citation type="journal article" date="2022" name="bioRxiv">
        <title>Genomics of Preaxostyla Flagellates Illuminates Evolutionary Transitions and the Path Towards Mitochondrial Loss.</title>
        <authorList>
            <person name="Novak L.V.F."/>
            <person name="Treitli S.C."/>
            <person name="Pyrih J."/>
            <person name="Halakuc P."/>
            <person name="Pipaliya S.V."/>
            <person name="Vacek V."/>
            <person name="Brzon O."/>
            <person name="Soukal P."/>
            <person name="Eme L."/>
            <person name="Dacks J.B."/>
            <person name="Karnkowska A."/>
            <person name="Elias M."/>
            <person name="Hampl V."/>
        </authorList>
    </citation>
    <scope>NUCLEOTIDE SEQUENCE [LARGE SCALE GENOMIC DNA]</scope>
    <source>
        <strain evidence="8">NAU3</strain>
        <tissue evidence="8">Gut</tissue>
    </source>
</reference>
<accession>A0ABQ9X498</accession>
<name>A0ABQ9X498_9EUKA</name>
<dbReference type="CDD" id="cd18089">
    <property type="entry name" value="SPOUT_Trm10-like"/>
    <property type="match status" value="1"/>
</dbReference>
<evidence type="ECO:0000259" key="7">
    <source>
        <dbReference type="PROSITE" id="PS51675"/>
    </source>
</evidence>
<dbReference type="InterPro" id="IPR028564">
    <property type="entry name" value="MT_TRM10-typ"/>
</dbReference>
<dbReference type="Proteomes" id="UP001281761">
    <property type="component" value="Unassembled WGS sequence"/>
</dbReference>
<evidence type="ECO:0000256" key="2">
    <source>
        <dbReference type="ARBA" id="ARBA00022603"/>
    </source>
</evidence>
<evidence type="ECO:0000313" key="8">
    <source>
        <dbReference type="EMBL" id="KAK2945762.1"/>
    </source>
</evidence>
<dbReference type="Gene3D" id="3.40.1280.30">
    <property type="match status" value="1"/>
</dbReference>
<keyword evidence="9" id="KW-1185">Reference proteome</keyword>
<keyword evidence="3 8" id="KW-0808">Transferase</keyword>
<dbReference type="PANTHER" id="PTHR13563:SF13">
    <property type="entry name" value="TRNA METHYLTRANSFERASE 10 HOMOLOG A"/>
    <property type="match status" value="1"/>
</dbReference>
<dbReference type="GO" id="GO:0032259">
    <property type="term" value="P:methylation"/>
    <property type="evidence" value="ECO:0007669"/>
    <property type="project" value="UniProtKB-KW"/>
</dbReference>
<keyword evidence="4" id="KW-0949">S-adenosyl-L-methionine</keyword>
<protein>
    <recommendedName>
        <fullName evidence="1">tRNA (guanine(9)-N(1))-methyltransferase</fullName>
        <ecNumber evidence="1">2.1.1.221</ecNumber>
    </recommendedName>
</protein>
<feature type="region of interest" description="Disordered" evidence="6">
    <location>
        <begin position="292"/>
        <end position="321"/>
    </location>
</feature>
<dbReference type="InterPro" id="IPR038459">
    <property type="entry name" value="MT_TRM10-typ_sf"/>
</dbReference>
<gene>
    <name evidence="8" type="ORF">BLNAU_19318</name>
</gene>
<dbReference type="InterPro" id="IPR007356">
    <property type="entry name" value="tRNA_m1G_MeTrfase_euk"/>
</dbReference>
<sequence length="321" mass="36669">MTSSPPDEQPSPAPVDPSTSVDQPPLSKRKQKKLAKQVDWTVLKRDKKHRVQAQKLEERNKRLEGMTEEERTEHRQKSLARIEERRQQRQAETERQKEALKTGQRIVIDLSYSEIQTQSELKSLKTQLNFCYGTNNHTPTPVSLHLTSFGGKLKEEMESIVGFQNWIIETHEQSFLDIYPHNEIVYLTSDSPNSLEVLDKNCVYVIGGMVDHNRLKGRTFEDSSKHNLRTASLPIRKYVDLSARDVLSVNHVFNLLVALLEHEGNWVKALHQTLPPRIIRSVKPEYVHMLGDADVSPPDPDTHTPDVTVTADGGEKMTKTD</sequence>
<dbReference type="GO" id="GO:0052905">
    <property type="term" value="F:tRNA (guanosine(9)-N1)-methyltransferase activity"/>
    <property type="evidence" value="ECO:0007669"/>
    <property type="project" value="UniProtKB-EC"/>
</dbReference>
<proteinExistence type="predicted"/>
<dbReference type="EMBL" id="JARBJD010000248">
    <property type="protein sequence ID" value="KAK2945762.1"/>
    <property type="molecule type" value="Genomic_DNA"/>
</dbReference>
<dbReference type="PANTHER" id="PTHR13563">
    <property type="entry name" value="TRNA (GUANINE-9-) METHYLTRANSFERASE"/>
    <property type="match status" value="1"/>
</dbReference>
<comment type="catalytic activity">
    <reaction evidence="5">
        <text>guanosine(9) in tRNA + S-adenosyl-L-methionine = N(1)-methylguanosine(9) in tRNA + S-adenosyl-L-homocysteine + H(+)</text>
        <dbReference type="Rhea" id="RHEA:43156"/>
        <dbReference type="Rhea" id="RHEA-COMP:10367"/>
        <dbReference type="Rhea" id="RHEA-COMP:10368"/>
        <dbReference type="ChEBI" id="CHEBI:15378"/>
        <dbReference type="ChEBI" id="CHEBI:57856"/>
        <dbReference type="ChEBI" id="CHEBI:59789"/>
        <dbReference type="ChEBI" id="CHEBI:73542"/>
        <dbReference type="ChEBI" id="CHEBI:74269"/>
        <dbReference type="EC" id="2.1.1.221"/>
    </reaction>
</comment>
<feature type="region of interest" description="Disordered" evidence="6">
    <location>
        <begin position="1"/>
        <end position="100"/>
    </location>
</feature>
<evidence type="ECO:0000313" key="9">
    <source>
        <dbReference type="Proteomes" id="UP001281761"/>
    </source>
</evidence>
<keyword evidence="2 8" id="KW-0489">Methyltransferase</keyword>
<feature type="compositionally biased region" description="Basic and acidic residues" evidence="6">
    <location>
        <begin position="55"/>
        <end position="100"/>
    </location>
</feature>